<feature type="compositionally biased region" description="Basic and acidic residues" evidence="9">
    <location>
        <begin position="102"/>
        <end position="112"/>
    </location>
</feature>
<evidence type="ECO:0000256" key="7">
    <source>
        <dbReference type="ARBA" id="ARBA00023186"/>
    </source>
</evidence>
<proteinExistence type="inferred from homology"/>
<evidence type="ECO:0000256" key="4">
    <source>
        <dbReference type="ARBA" id="ARBA00015108"/>
    </source>
</evidence>
<evidence type="ECO:0000256" key="9">
    <source>
        <dbReference type="SAM" id="MobiDB-lite"/>
    </source>
</evidence>
<evidence type="ECO:0000256" key="2">
    <source>
        <dbReference type="ARBA" id="ARBA00009949"/>
    </source>
</evidence>
<comment type="similarity">
    <text evidence="2">Belongs to the complex I LYR family. MZM1 subfamily.</text>
</comment>
<keyword evidence="12" id="KW-1185">Reference proteome</keyword>
<dbReference type="InterPro" id="IPR050435">
    <property type="entry name" value="MZM1/LYRM7"/>
</dbReference>
<evidence type="ECO:0000256" key="5">
    <source>
        <dbReference type="ARBA" id="ARBA00022946"/>
    </source>
</evidence>
<dbReference type="Proteomes" id="UP001586593">
    <property type="component" value="Unassembled WGS sequence"/>
</dbReference>
<protein>
    <recommendedName>
        <fullName evidence="4">Mitochondrial zinc maintenance protein 1, mitochondrial</fullName>
    </recommendedName>
</protein>
<gene>
    <name evidence="11" type="ORF">VTK73DRAFT_1017</name>
</gene>
<comment type="function">
    <text evidence="8">Assembly factor required for Rieske Fe-S protein RIP1 incorporation into the cytochrome b-c1 (CIII) complex. Functions as a chaperone, binding to this subunit within the mitochondrial matrix and stabilizing it prior to its translocation and insertion into the late CIII dimeric intermediate within the mitochondrial inner membrane. Modulates the mitochondrial matrix zinc pool.</text>
</comment>
<reference evidence="11 12" key="1">
    <citation type="journal article" date="2024" name="Commun. Biol.">
        <title>Comparative genomic analysis of thermophilic fungi reveals convergent evolutionary adaptations and gene losses.</title>
        <authorList>
            <person name="Steindorff A.S."/>
            <person name="Aguilar-Pontes M.V."/>
            <person name="Robinson A.J."/>
            <person name="Andreopoulos B."/>
            <person name="LaButti K."/>
            <person name="Kuo A."/>
            <person name="Mondo S."/>
            <person name="Riley R."/>
            <person name="Otillar R."/>
            <person name="Haridas S."/>
            <person name="Lipzen A."/>
            <person name="Grimwood J."/>
            <person name="Schmutz J."/>
            <person name="Clum A."/>
            <person name="Reid I.D."/>
            <person name="Moisan M.C."/>
            <person name="Butler G."/>
            <person name="Nguyen T.T.M."/>
            <person name="Dewar K."/>
            <person name="Conant G."/>
            <person name="Drula E."/>
            <person name="Henrissat B."/>
            <person name="Hansel C."/>
            <person name="Singer S."/>
            <person name="Hutchinson M.I."/>
            <person name="de Vries R.P."/>
            <person name="Natvig D.O."/>
            <person name="Powell A.J."/>
            <person name="Tsang A."/>
            <person name="Grigoriev I.V."/>
        </authorList>
    </citation>
    <scope>NUCLEOTIDE SEQUENCE [LARGE SCALE GENOMIC DNA]</scope>
    <source>
        <strain evidence="11 12">ATCC 24622</strain>
    </source>
</reference>
<dbReference type="Pfam" id="PF05347">
    <property type="entry name" value="Complex1_LYR"/>
    <property type="match status" value="1"/>
</dbReference>
<feature type="domain" description="Complex 1 LYR protein" evidence="10">
    <location>
        <begin position="4"/>
        <end position="60"/>
    </location>
</feature>
<evidence type="ECO:0000313" key="11">
    <source>
        <dbReference type="EMBL" id="KAL1873426.1"/>
    </source>
</evidence>
<evidence type="ECO:0000256" key="3">
    <source>
        <dbReference type="ARBA" id="ARBA00011589"/>
    </source>
</evidence>
<dbReference type="EMBL" id="JAZHXJ010000123">
    <property type="protein sequence ID" value="KAL1873426.1"/>
    <property type="molecule type" value="Genomic_DNA"/>
</dbReference>
<name>A0ABR3XBT7_9PEZI</name>
<dbReference type="CDD" id="cd20267">
    <property type="entry name" value="Complex1_LYR_LYRM7"/>
    <property type="match status" value="1"/>
</dbReference>
<sequence length="112" mass="12510">MSATLRTYRHLLRAAQVAFHGDIPVLNAARQRIRDGFREKASISPSDPAIESALKHAEEVAQFLKTNVVQGKKEGDVYRLRIHKDIERGDNDTIKMPGGKTVRIDGRKCSDA</sequence>
<comment type="subunit">
    <text evidence="3">Interacts with RIP1.</text>
</comment>
<evidence type="ECO:0000256" key="6">
    <source>
        <dbReference type="ARBA" id="ARBA00023128"/>
    </source>
</evidence>
<dbReference type="PANTHER" id="PTHR46749:SF1">
    <property type="entry name" value="COMPLEX III ASSEMBLY FACTOR LYRM7"/>
    <property type="match status" value="1"/>
</dbReference>
<evidence type="ECO:0000256" key="8">
    <source>
        <dbReference type="ARBA" id="ARBA00025268"/>
    </source>
</evidence>
<keyword evidence="7" id="KW-0143">Chaperone</keyword>
<dbReference type="InterPro" id="IPR045298">
    <property type="entry name" value="Complex1_LYR_LYRM7"/>
</dbReference>
<keyword evidence="6" id="KW-0496">Mitochondrion</keyword>
<dbReference type="InterPro" id="IPR008011">
    <property type="entry name" value="Complex1_LYR_dom"/>
</dbReference>
<evidence type="ECO:0000313" key="12">
    <source>
        <dbReference type="Proteomes" id="UP001586593"/>
    </source>
</evidence>
<feature type="region of interest" description="Disordered" evidence="9">
    <location>
        <begin position="91"/>
        <end position="112"/>
    </location>
</feature>
<comment type="subcellular location">
    <subcellularLocation>
        <location evidence="1">Mitochondrion matrix</location>
    </subcellularLocation>
</comment>
<organism evidence="11 12">
    <name type="scientific">Phialemonium thermophilum</name>
    <dbReference type="NCBI Taxonomy" id="223376"/>
    <lineage>
        <taxon>Eukaryota</taxon>
        <taxon>Fungi</taxon>
        <taxon>Dikarya</taxon>
        <taxon>Ascomycota</taxon>
        <taxon>Pezizomycotina</taxon>
        <taxon>Sordariomycetes</taxon>
        <taxon>Sordariomycetidae</taxon>
        <taxon>Cephalothecales</taxon>
        <taxon>Cephalothecaceae</taxon>
        <taxon>Phialemonium</taxon>
    </lineage>
</organism>
<comment type="caution">
    <text evidence="11">The sequence shown here is derived from an EMBL/GenBank/DDBJ whole genome shotgun (WGS) entry which is preliminary data.</text>
</comment>
<evidence type="ECO:0000259" key="10">
    <source>
        <dbReference type="Pfam" id="PF05347"/>
    </source>
</evidence>
<keyword evidence="5" id="KW-0809">Transit peptide</keyword>
<evidence type="ECO:0000256" key="1">
    <source>
        <dbReference type="ARBA" id="ARBA00004305"/>
    </source>
</evidence>
<dbReference type="PANTHER" id="PTHR46749">
    <property type="entry name" value="COMPLEX III ASSEMBLY FACTOR LYRM7"/>
    <property type="match status" value="1"/>
</dbReference>
<accession>A0ABR3XBT7</accession>